<evidence type="ECO:0000313" key="3">
    <source>
        <dbReference type="EMBL" id="SBT26794.1"/>
    </source>
</evidence>
<evidence type="ECO:0000313" key="4">
    <source>
        <dbReference type="EMBL" id="SOE52393.1"/>
    </source>
</evidence>
<comment type="similarity">
    <text evidence="1">Belongs to the short-chain dehydrogenases/reductases (SDR) family.</text>
</comment>
<reference evidence="4 5" key="2">
    <citation type="submission" date="2017-08" db="EMBL/GenBank/DDBJ databases">
        <authorList>
            <person name="de Groot N.N."/>
        </authorList>
    </citation>
    <scope>NUCLEOTIDE SEQUENCE [LARGE SCALE GENOMIC DNA]</scope>
    <source>
        <strain evidence="4">Orrdi1</strain>
    </source>
</reference>
<dbReference type="InterPro" id="IPR002347">
    <property type="entry name" value="SDR_fam"/>
</dbReference>
<feature type="domain" description="Ketoreductase" evidence="2">
    <location>
        <begin position="7"/>
        <end position="186"/>
    </location>
</feature>
<dbReference type="EMBL" id="LT907988">
    <property type="protein sequence ID" value="SOE52393.1"/>
    <property type="molecule type" value="Genomic_DNA"/>
</dbReference>
<reference evidence="3 5" key="1">
    <citation type="submission" date="2016-06" db="EMBL/GenBank/DDBJ databases">
        <authorList>
            <person name="Kjaerup R.B."/>
            <person name="Dalgaard T.S."/>
            <person name="Juul-Madsen H.R."/>
        </authorList>
    </citation>
    <scope>NUCLEOTIDE SEQUENCE [LARGE SCALE GENOMIC DNA]</scope>
    <source>
        <strain evidence="3">Orrdi1</strain>
    </source>
</reference>
<evidence type="ECO:0000313" key="5">
    <source>
        <dbReference type="Proteomes" id="UP000078558"/>
    </source>
</evidence>
<sequence length="259" mass="26457">MQAARQSIALITGGASGLGRAAALELSRRGMRVAVADLREDAARACADEVVLAGGQALGVAIDVTDDASVDAAFRRVEAELGPVDVLVNSAGILNVAPLLDYPLDTWERVMAINVTGTFRCAQRAGRGMAERGYGRIVNLASISGVRAGIGRVAYGTSKAAVMGLTRQLAMELGPHGITANAIAPGPVVTAMTESSYTPETRAAFEAMIPAGRLGTPEEIAEAIAFLASEGAAYVNGQTLAVDGGYLAGGVARTGTVSR</sequence>
<dbReference type="GO" id="GO:0032787">
    <property type="term" value="P:monocarboxylic acid metabolic process"/>
    <property type="evidence" value="ECO:0007669"/>
    <property type="project" value="UniProtKB-ARBA"/>
</dbReference>
<dbReference type="STRING" id="1851544.ODI_00919"/>
<proteinExistence type="inferred from homology"/>
<dbReference type="Pfam" id="PF13561">
    <property type="entry name" value="adh_short_C2"/>
    <property type="match status" value="1"/>
</dbReference>
<evidence type="ECO:0000256" key="1">
    <source>
        <dbReference type="ARBA" id="ARBA00006484"/>
    </source>
</evidence>
<dbReference type="NCBIfam" id="NF005559">
    <property type="entry name" value="PRK07231.1"/>
    <property type="match status" value="1"/>
</dbReference>
<organism evidence="3 5">
    <name type="scientific">Orrella dioscoreae</name>
    <dbReference type="NCBI Taxonomy" id="1851544"/>
    <lineage>
        <taxon>Bacteria</taxon>
        <taxon>Pseudomonadati</taxon>
        <taxon>Pseudomonadota</taxon>
        <taxon>Betaproteobacteria</taxon>
        <taxon>Burkholderiales</taxon>
        <taxon>Alcaligenaceae</taxon>
        <taxon>Orrella</taxon>
    </lineage>
</organism>
<dbReference type="PANTHER" id="PTHR42879">
    <property type="entry name" value="3-OXOACYL-(ACYL-CARRIER-PROTEIN) REDUCTASE"/>
    <property type="match status" value="1"/>
</dbReference>
<dbReference type="KEGG" id="odi:ODI_R4141"/>
<dbReference type="PRINTS" id="PR00080">
    <property type="entry name" value="SDRFAMILY"/>
</dbReference>
<dbReference type="NCBIfam" id="NF009466">
    <property type="entry name" value="PRK12826.1-2"/>
    <property type="match status" value="1"/>
</dbReference>
<accession>A0A1C3K5Q7</accession>
<keyword evidence="3" id="KW-0560">Oxidoreductase</keyword>
<dbReference type="InterPro" id="IPR036291">
    <property type="entry name" value="NAD(P)-bd_dom_sf"/>
</dbReference>
<dbReference type="InterPro" id="IPR050259">
    <property type="entry name" value="SDR"/>
</dbReference>
<dbReference type="EMBL" id="FLRC01000044">
    <property type="protein sequence ID" value="SBT26794.1"/>
    <property type="molecule type" value="Genomic_DNA"/>
</dbReference>
<dbReference type="PRINTS" id="PR00081">
    <property type="entry name" value="GDHRDH"/>
</dbReference>
<dbReference type="EC" id="1.1.1.100" evidence="3"/>
<dbReference type="PROSITE" id="PS00061">
    <property type="entry name" value="ADH_SHORT"/>
    <property type="match status" value="1"/>
</dbReference>
<gene>
    <name evidence="3" type="ORF">ODI_00919</name>
    <name evidence="4" type="ORF">ODI_R4141</name>
</gene>
<dbReference type="FunFam" id="3.40.50.720:FF:000084">
    <property type="entry name" value="Short-chain dehydrogenase reductase"/>
    <property type="match status" value="1"/>
</dbReference>
<dbReference type="PANTHER" id="PTHR42879:SF2">
    <property type="entry name" value="3-OXOACYL-[ACYL-CARRIER-PROTEIN] REDUCTASE FABG"/>
    <property type="match status" value="1"/>
</dbReference>
<dbReference type="InterPro" id="IPR020904">
    <property type="entry name" value="Sc_DH/Rdtase_CS"/>
</dbReference>
<dbReference type="SUPFAM" id="SSF51735">
    <property type="entry name" value="NAD(P)-binding Rossmann-fold domains"/>
    <property type="match status" value="1"/>
</dbReference>
<name>A0A1C3K5Q7_9BURK</name>
<dbReference type="SMART" id="SM00822">
    <property type="entry name" value="PKS_KR"/>
    <property type="match status" value="1"/>
</dbReference>
<dbReference type="GO" id="GO:0004316">
    <property type="term" value="F:3-oxoacyl-[acyl-carrier-protein] reductase (NADPH) activity"/>
    <property type="evidence" value="ECO:0007669"/>
    <property type="project" value="UniProtKB-EC"/>
</dbReference>
<dbReference type="RefSeq" id="WP_067757234.1">
    <property type="nucleotide sequence ID" value="NZ_LT907988.1"/>
</dbReference>
<evidence type="ECO:0000259" key="2">
    <source>
        <dbReference type="SMART" id="SM00822"/>
    </source>
</evidence>
<dbReference type="AlphaFoldDB" id="A0A1C3K5Q7"/>
<keyword evidence="5" id="KW-1185">Reference proteome</keyword>
<dbReference type="OrthoDB" id="9806974at2"/>
<dbReference type="Proteomes" id="UP000078558">
    <property type="component" value="Chromosome I"/>
</dbReference>
<protein>
    <submittedName>
        <fullName evidence="3">3-oxoacyl-[acyl-carrier protein] reductase</fullName>
        <ecNumber evidence="3">1.1.1.100</ecNumber>
    </submittedName>
</protein>
<dbReference type="InterPro" id="IPR057326">
    <property type="entry name" value="KR_dom"/>
</dbReference>
<dbReference type="Gene3D" id="3.40.50.720">
    <property type="entry name" value="NAD(P)-binding Rossmann-like Domain"/>
    <property type="match status" value="1"/>
</dbReference>